<feature type="compositionally biased region" description="Basic and acidic residues" evidence="1">
    <location>
        <begin position="105"/>
        <end position="151"/>
    </location>
</feature>
<protein>
    <recommendedName>
        <fullName evidence="5">YtxH domain-containing protein</fullName>
    </recommendedName>
</protein>
<proteinExistence type="predicted"/>
<keyword evidence="2" id="KW-0472">Membrane</keyword>
<feature type="transmembrane region" description="Helical" evidence="2">
    <location>
        <begin position="72"/>
        <end position="90"/>
    </location>
</feature>
<gene>
    <name evidence="3" type="ORF">VTL71DRAFT_2341</name>
</gene>
<sequence length="151" mass="16919">MSWASGIITRSPFTAAFSQTYQLRLHFPRVRNFATGHKEPYRSQEVDRACGVPQTAPEAGPKTVGEVMRVEFWLIGVGAVVGLTAIMLLLPDAGTKSANAVQKHIRSEREAVERARGDREEEETPRMRKLELEEMADAKRDPANRQGDEKK</sequence>
<keyword evidence="2" id="KW-1133">Transmembrane helix</keyword>
<name>A0ABR4C8L9_9HELO</name>
<reference evidence="3 4" key="1">
    <citation type="journal article" date="2024" name="Commun. Biol.">
        <title>Comparative genomic analysis of thermophilic fungi reveals convergent evolutionary adaptations and gene losses.</title>
        <authorList>
            <person name="Steindorff A.S."/>
            <person name="Aguilar-Pontes M.V."/>
            <person name="Robinson A.J."/>
            <person name="Andreopoulos B."/>
            <person name="LaButti K."/>
            <person name="Kuo A."/>
            <person name="Mondo S."/>
            <person name="Riley R."/>
            <person name="Otillar R."/>
            <person name="Haridas S."/>
            <person name="Lipzen A."/>
            <person name="Grimwood J."/>
            <person name="Schmutz J."/>
            <person name="Clum A."/>
            <person name="Reid I.D."/>
            <person name="Moisan M.C."/>
            <person name="Butler G."/>
            <person name="Nguyen T.T.M."/>
            <person name="Dewar K."/>
            <person name="Conant G."/>
            <person name="Drula E."/>
            <person name="Henrissat B."/>
            <person name="Hansel C."/>
            <person name="Singer S."/>
            <person name="Hutchinson M.I."/>
            <person name="de Vries R.P."/>
            <person name="Natvig D.O."/>
            <person name="Powell A.J."/>
            <person name="Tsang A."/>
            <person name="Grigoriev I.V."/>
        </authorList>
    </citation>
    <scope>NUCLEOTIDE SEQUENCE [LARGE SCALE GENOMIC DNA]</scope>
    <source>
        <strain evidence="3 4">CBS 494.80</strain>
    </source>
</reference>
<accession>A0ABR4C8L9</accession>
<dbReference type="Proteomes" id="UP001595075">
    <property type="component" value="Unassembled WGS sequence"/>
</dbReference>
<evidence type="ECO:0000256" key="2">
    <source>
        <dbReference type="SAM" id="Phobius"/>
    </source>
</evidence>
<feature type="region of interest" description="Disordered" evidence="1">
    <location>
        <begin position="104"/>
        <end position="151"/>
    </location>
</feature>
<keyword evidence="4" id="KW-1185">Reference proteome</keyword>
<comment type="caution">
    <text evidence="3">The sequence shown here is derived from an EMBL/GenBank/DDBJ whole genome shotgun (WGS) entry which is preliminary data.</text>
</comment>
<keyword evidence="2" id="KW-0812">Transmembrane</keyword>
<evidence type="ECO:0008006" key="5">
    <source>
        <dbReference type="Google" id="ProtNLM"/>
    </source>
</evidence>
<evidence type="ECO:0000313" key="3">
    <source>
        <dbReference type="EMBL" id="KAL2066270.1"/>
    </source>
</evidence>
<dbReference type="EMBL" id="JAZHXI010000011">
    <property type="protein sequence ID" value="KAL2066270.1"/>
    <property type="molecule type" value="Genomic_DNA"/>
</dbReference>
<organism evidence="3 4">
    <name type="scientific">Oculimacula yallundae</name>
    <dbReference type="NCBI Taxonomy" id="86028"/>
    <lineage>
        <taxon>Eukaryota</taxon>
        <taxon>Fungi</taxon>
        <taxon>Dikarya</taxon>
        <taxon>Ascomycota</taxon>
        <taxon>Pezizomycotina</taxon>
        <taxon>Leotiomycetes</taxon>
        <taxon>Helotiales</taxon>
        <taxon>Ploettnerulaceae</taxon>
        <taxon>Oculimacula</taxon>
    </lineage>
</organism>
<evidence type="ECO:0000256" key="1">
    <source>
        <dbReference type="SAM" id="MobiDB-lite"/>
    </source>
</evidence>
<evidence type="ECO:0000313" key="4">
    <source>
        <dbReference type="Proteomes" id="UP001595075"/>
    </source>
</evidence>